<dbReference type="PROSITE" id="PS51352">
    <property type="entry name" value="THIOREDOXIN_2"/>
    <property type="match status" value="1"/>
</dbReference>
<dbReference type="SUPFAM" id="SSF52833">
    <property type="entry name" value="Thioredoxin-like"/>
    <property type="match status" value="1"/>
</dbReference>
<dbReference type="PIRSF" id="PIRSF000077">
    <property type="entry name" value="Thioredoxin"/>
    <property type="match status" value="1"/>
</dbReference>
<keyword evidence="11" id="KW-1185">Reference proteome</keyword>
<dbReference type="GO" id="GO:0015035">
    <property type="term" value="F:protein-disulfide reductase activity"/>
    <property type="evidence" value="ECO:0007669"/>
    <property type="project" value="InterPro"/>
</dbReference>
<dbReference type="RefSeq" id="WP_161704083.1">
    <property type="nucleotide sequence ID" value="NZ_JAAAMU010000022.1"/>
</dbReference>
<dbReference type="EMBL" id="JAAAMU010000022">
    <property type="protein sequence ID" value="NBC72767.1"/>
    <property type="molecule type" value="Genomic_DNA"/>
</dbReference>
<evidence type="ECO:0000256" key="3">
    <source>
        <dbReference type="ARBA" id="ARBA00022982"/>
    </source>
</evidence>
<dbReference type="InterPro" id="IPR013766">
    <property type="entry name" value="Thioredoxin_domain"/>
</dbReference>
<feature type="domain" description="Thioredoxin" evidence="9">
    <location>
        <begin position="1"/>
        <end position="105"/>
    </location>
</feature>
<evidence type="ECO:0000256" key="5">
    <source>
        <dbReference type="ARBA" id="ARBA00023284"/>
    </source>
</evidence>
<protein>
    <recommendedName>
        <fullName evidence="6">Thioredoxin</fullName>
    </recommendedName>
</protein>
<gene>
    <name evidence="10" type="ORF">GT003_27600</name>
</gene>
<evidence type="ECO:0000256" key="1">
    <source>
        <dbReference type="ARBA" id="ARBA00008987"/>
    </source>
</evidence>
<dbReference type="PANTHER" id="PTHR45663">
    <property type="entry name" value="GEO12009P1"/>
    <property type="match status" value="1"/>
</dbReference>
<sequence length="110" mass="12478">MEVISLTKENFQAQIDQGITLVDFFGLECESCQKQLPVDEELAEEIRHQATVVKVDIEQEIELAAEYGVMSTPTLMLFKDGYQVETMIGLQSKEKLRQTILRYAAMGETC</sequence>
<comment type="similarity">
    <text evidence="1 6">Belongs to the thioredoxin family.</text>
</comment>
<evidence type="ECO:0000256" key="6">
    <source>
        <dbReference type="PIRNR" id="PIRNR000077"/>
    </source>
</evidence>
<dbReference type="GO" id="GO:0045454">
    <property type="term" value="P:cell redox homeostasis"/>
    <property type="evidence" value="ECO:0007669"/>
    <property type="project" value="TreeGrafter"/>
</dbReference>
<dbReference type="CDD" id="cd02947">
    <property type="entry name" value="TRX_family"/>
    <property type="match status" value="1"/>
</dbReference>
<feature type="site" description="Contributes to redox potential value" evidence="7">
    <location>
        <position position="30"/>
    </location>
</feature>
<dbReference type="PANTHER" id="PTHR45663:SF11">
    <property type="entry name" value="GEO12009P1"/>
    <property type="match status" value="1"/>
</dbReference>
<feature type="site" description="Contributes to redox potential value" evidence="7">
    <location>
        <position position="31"/>
    </location>
</feature>
<evidence type="ECO:0000259" key="9">
    <source>
        <dbReference type="PROSITE" id="PS51352"/>
    </source>
</evidence>
<feature type="site" description="Deprotonates C-terminal active site Cys" evidence="7">
    <location>
        <position position="23"/>
    </location>
</feature>
<keyword evidence="4 8" id="KW-1015">Disulfide bond</keyword>
<dbReference type="InterPro" id="IPR005746">
    <property type="entry name" value="Thioredoxin"/>
</dbReference>
<feature type="active site" description="Nucleophile" evidence="7">
    <location>
        <position position="29"/>
    </location>
</feature>
<keyword evidence="3" id="KW-0249">Electron transport</keyword>
<dbReference type="Proteomes" id="UP000558113">
    <property type="component" value="Unassembled WGS sequence"/>
</dbReference>
<organism evidence="10 11">
    <name type="scientific">Paenibacillus sacheonensis</name>
    <dbReference type="NCBI Taxonomy" id="742054"/>
    <lineage>
        <taxon>Bacteria</taxon>
        <taxon>Bacillati</taxon>
        <taxon>Bacillota</taxon>
        <taxon>Bacilli</taxon>
        <taxon>Bacillales</taxon>
        <taxon>Paenibacillaceae</taxon>
        <taxon>Paenibacillus</taxon>
    </lineage>
</organism>
<evidence type="ECO:0000256" key="2">
    <source>
        <dbReference type="ARBA" id="ARBA00022448"/>
    </source>
</evidence>
<feature type="active site" description="Nucleophile" evidence="7">
    <location>
        <position position="32"/>
    </location>
</feature>
<dbReference type="GO" id="GO:0005829">
    <property type="term" value="C:cytosol"/>
    <property type="evidence" value="ECO:0007669"/>
    <property type="project" value="TreeGrafter"/>
</dbReference>
<keyword evidence="5 8" id="KW-0676">Redox-active center</keyword>
<evidence type="ECO:0000313" key="10">
    <source>
        <dbReference type="EMBL" id="NBC72767.1"/>
    </source>
</evidence>
<evidence type="ECO:0000256" key="7">
    <source>
        <dbReference type="PIRSR" id="PIRSR000077-1"/>
    </source>
</evidence>
<reference evidence="10 11" key="1">
    <citation type="submission" date="2020-01" db="EMBL/GenBank/DDBJ databases">
        <title>Paenibacillus soybeanensis sp. nov. isolated from the nodules of soybean (Glycine max(L.) Merr).</title>
        <authorList>
            <person name="Wang H."/>
        </authorList>
    </citation>
    <scope>NUCLEOTIDE SEQUENCE [LARGE SCALE GENOMIC DNA]</scope>
    <source>
        <strain evidence="10 11">DSM 23054</strain>
    </source>
</reference>
<evidence type="ECO:0000313" key="11">
    <source>
        <dbReference type="Proteomes" id="UP000558113"/>
    </source>
</evidence>
<proteinExistence type="inferred from homology"/>
<keyword evidence="2" id="KW-0813">Transport</keyword>
<evidence type="ECO:0000256" key="8">
    <source>
        <dbReference type="PIRSR" id="PIRSR000077-4"/>
    </source>
</evidence>
<dbReference type="AlphaFoldDB" id="A0A7X5C1H6"/>
<dbReference type="InterPro" id="IPR036249">
    <property type="entry name" value="Thioredoxin-like_sf"/>
</dbReference>
<dbReference type="Pfam" id="PF00085">
    <property type="entry name" value="Thioredoxin"/>
    <property type="match status" value="1"/>
</dbReference>
<accession>A0A7X5C1H6</accession>
<feature type="disulfide bond" description="Redox-active" evidence="8">
    <location>
        <begin position="29"/>
        <end position="32"/>
    </location>
</feature>
<name>A0A7X5C1H6_9BACL</name>
<dbReference type="Gene3D" id="3.40.30.10">
    <property type="entry name" value="Glutaredoxin"/>
    <property type="match status" value="1"/>
</dbReference>
<evidence type="ECO:0000256" key="4">
    <source>
        <dbReference type="ARBA" id="ARBA00023157"/>
    </source>
</evidence>
<comment type="caution">
    <text evidence="10">The sequence shown here is derived from an EMBL/GenBank/DDBJ whole genome shotgun (WGS) entry which is preliminary data.</text>
</comment>
<dbReference type="OrthoDB" id="2616284at2"/>